<accession>A0A645B2M0</accession>
<dbReference type="AlphaFoldDB" id="A0A645B2M0"/>
<comment type="caution">
    <text evidence="1">The sequence shown here is derived from an EMBL/GenBank/DDBJ whole genome shotgun (WGS) entry which is preliminary data.</text>
</comment>
<gene>
    <name evidence="1" type="ORF">SDC9_105634</name>
</gene>
<sequence length="44" mass="4770">MNGSVDIAIYAGVHLINQLYDSIGFLGSCPIVKIDKRLTVYTLG</sequence>
<evidence type="ECO:0000313" key="1">
    <source>
        <dbReference type="EMBL" id="MPM58801.1"/>
    </source>
</evidence>
<dbReference type="EMBL" id="VSSQ01016959">
    <property type="protein sequence ID" value="MPM58801.1"/>
    <property type="molecule type" value="Genomic_DNA"/>
</dbReference>
<proteinExistence type="predicted"/>
<name>A0A645B2M0_9ZZZZ</name>
<protein>
    <submittedName>
        <fullName evidence="1">Uncharacterized protein</fullName>
    </submittedName>
</protein>
<organism evidence="1">
    <name type="scientific">bioreactor metagenome</name>
    <dbReference type="NCBI Taxonomy" id="1076179"/>
    <lineage>
        <taxon>unclassified sequences</taxon>
        <taxon>metagenomes</taxon>
        <taxon>ecological metagenomes</taxon>
    </lineage>
</organism>
<reference evidence="1" key="1">
    <citation type="submission" date="2019-08" db="EMBL/GenBank/DDBJ databases">
        <authorList>
            <person name="Kucharzyk K."/>
            <person name="Murdoch R.W."/>
            <person name="Higgins S."/>
            <person name="Loffler F."/>
        </authorList>
    </citation>
    <scope>NUCLEOTIDE SEQUENCE</scope>
</reference>